<evidence type="ECO:0000313" key="8">
    <source>
        <dbReference type="Proteomes" id="UP000278036"/>
    </source>
</evidence>
<dbReference type="InterPro" id="IPR040170">
    <property type="entry name" value="Cytosol_ACT"/>
</dbReference>
<comment type="similarity">
    <text evidence="1">Belongs to the acyl coenzyme A hydrolase family.</text>
</comment>
<sequence>MTEQPPRIPGGAQLRTIAMPRDANASGAIFGGWTLSQMDLAGGTLAAERAGGRVATVSIEAMRFLRPVSVGDEVSCYCTLGEVSDSSIEVKIETWARERGGKSAEKVTEGVFTYVAIGEDGRPRDLPGRTPE</sequence>
<reference evidence="5 8" key="1">
    <citation type="submission" date="2018-09" db="EMBL/GenBank/DDBJ databases">
        <title>Roseomonas sp. nov., isolated from feces of Tibetan antelopes in the Qinghai-Tibet plateau, China.</title>
        <authorList>
            <person name="Tian Z."/>
        </authorList>
    </citation>
    <scope>NUCLEOTIDE SEQUENCE [LARGE SCALE GENOMIC DNA]</scope>
    <source>
        <strain evidence="6 7">Z23</strain>
        <strain evidence="5 8">Z24</strain>
    </source>
</reference>
<feature type="domain" description="HotDog ACOT-type" evidence="4">
    <location>
        <begin position="8"/>
        <end position="120"/>
    </location>
</feature>
<comment type="caution">
    <text evidence="5">The sequence shown here is derived from an EMBL/GenBank/DDBJ whole genome shotgun (WGS) entry which is preliminary data.</text>
</comment>
<dbReference type="Proteomes" id="UP000278036">
    <property type="component" value="Unassembled WGS sequence"/>
</dbReference>
<keyword evidence="7" id="KW-1185">Reference proteome</keyword>
<name>A0A3A9JEU0_9PROT</name>
<evidence type="ECO:0000259" key="4">
    <source>
        <dbReference type="PROSITE" id="PS51770"/>
    </source>
</evidence>
<dbReference type="GO" id="GO:0005829">
    <property type="term" value="C:cytosol"/>
    <property type="evidence" value="ECO:0007669"/>
    <property type="project" value="TreeGrafter"/>
</dbReference>
<gene>
    <name evidence="5" type="ORF">D6Z83_21385</name>
    <name evidence="6" type="ORF">EBE87_24405</name>
</gene>
<dbReference type="EMBL" id="RAQU01000181">
    <property type="protein sequence ID" value="RKK02136.1"/>
    <property type="molecule type" value="Genomic_DNA"/>
</dbReference>
<evidence type="ECO:0000256" key="2">
    <source>
        <dbReference type="ARBA" id="ARBA00022801"/>
    </source>
</evidence>
<dbReference type="EMBL" id="RFLX01000041">
    <property type="protein sequence ID" value="RMI17029.1"/>
    <property type="molecule type" value="Genomic_DNA"/>
</dbReference>
<evidence type="ECO:0000313" key="6">
    <source>
        <dbReference type="EMBL" id="RMI17029.1"/>
    </source>
</evidence>
<dbReference type="InterPro" id="IPR033120">
    <property type="entry name" value="HOTDOG_ACOT"/>
</dbReference>
<dbReference type="AlphaFoldDB" id="A0A3A9JEU0"/>
<dbReference type="InParanoid" id="A0A3A9JEU0"/>
<dbReference type="RefSeq" id="WP_120640244.1">
    <property type="nucleotide sequence ID" value="NZ_RAQU01000181.1"/>
</dbReference>
<keyword evidence="2 3" id="KW-0378">Hydrolase</keyword>
<dbReference type="Pfam" id="PF03061">
    <property type="entry name" value="4HBT"/>
    <property type="match status" value="1"/>
</dbReference>
<dbReference type="GO" id="GO:0006637">
    <property type="term" value="P:acyl-CoA metabolic process"/>
    <property type="evidence" value="ECO:0007669"/>
    <property type="project" value="TreeGrafter"/>
</dbReference>
<protein>
    <submittedName>
        <fullName evidence="5">Acyl-CoA thioesterase</fullName>
    </submittedName>
</protein>
<dbReference type="CDD" id="cd03442">
    <property type="entry name" value="BFIT_BACH"/>
    <property type="match status" value="1"/>
</dbReference>
<evidence type="ECO:0000256" key="1">
    <source>
        <dbReference type="ARBA" id="ARBA00010458"/>
    </source>
</evidence>
<dbReference type="PROSITE" id="PS51770">
    <property type="entry name" value="HOTDOG_ACOT"/>
    <property type="match status" value="1"/>
</dbReference>
<accession>A0A3A9JEU0</accession>
<dbReference type="InterPro" id="IPR006683">
    <property type="entry name" value="Thioestr_dom"/>
</dbReference>
<dbReference type="SUPFAM" id="SSF54637">
    <property type="entry name" value="Thioesterase/thiol ester dehydrase-isomerase"/>
    <property type="match status" value="1"/>
</dbReference>
<evidence type="ECO:0000313" key="5">
    <source>
        <dbReference type="EMBL" id="RKK02136.1"/>
    </source>
</evidence>
<dbReference type="InterPro" id="IPR029069">
    <property type="entry name" value="HotDog_dom_sf"/>
</dbReference>
<evidence type="ECO:0000313" key="7">
    <source>
        <dbReference type="Proteomes" id="UP000274097"/>
    </source>
</evidence>
<dbReference type="Proteomes" id="UP000274097">
    <property type="component" value="Unassembled WGS sequence"/>
</dbReference>
<dbReference type="PANTHER" id="PTHR11049:SF5">
    <property type="entry name" value="ACYL-COA THIOESTER HYDROLASE YCIA"/>
    <property type="match status" value="1"/>
</dbReference>
<dbReference type="FunCoup" id="A0A3A9JEU0">
    <property type="interactions" value="202"/>
</dbReference>
<evidence type="ECO:0000256" key="3">
    <source>
        <dbReference type="PROSITE-ProRule" id="PRU01106"/>
    </source>
</evidence>
<dbReference type="GO" id="GO:0052816">
    <property type="term" value="F:long-chain fatty acyl-CoA hydrolase activity"/>
    <property type="evidence" value="ECO:0007669"/>
    <property type="project" value="TreeGrafter"/>
</dbReference>
<dbReference type="Gene3D" id="3.10.129.10">
    <property type="entry name" value="Hotdog Thioesterase"/>
    <property type="match status" value="1"/>
</dbReference>
<proteinExistence type="inferred from homology"/>
<dbReference type="PANTHER" id="PTHR11049">
    <property type="entry name" value="ACYL COENZYME A THIOESTER HYDROLASE"/>
    <property type="match status" value="1"/>
</dbReference>
<organism evidence="5 8">
    <name type="scientific">Teichococcus wenyumeiae</name>
    <dbReference type="NCBI Taxonomy" id="2478470"/>
    <lineage>
        <taxon>Bacteria</taxon>
        <taxon>Pseudomonadati</taxon>
        <taxon>Pseudomonadota</taxon>
        <taxon>Alphaproteobacteria</taxon>
        <taxon>Acetobacterales</taxon>
        <taxon>Roseomonadaceae</taxon>
        <taxon>Roseomonas</taxon>
    </lineage>
</organism>
<dbReference type="OrthoDB" id="9801856at2"/>
<dbReference type="GO" id="GO:0009062">
    <property type="term" value="P:fatty acid catabolic process"/>
    <property type="evidence" value="ECO:0007669"/>
    <property type="project" value="TreeGrafter"/>
</dbReference>